<protein>
    <recommendedName>
        <fullName evidence="2">phospholipase D</fullName>
        <ecNumber evidence="2">3.1.4.4</ecNumber>
    </recommendedName>
</protein>
<evidence type="ECO:0000256" key="1">
    <source>
        <dbReference type="ARBA" id="ARBA00000798"/>
    </source>
</evidence>
<evidence type="ECO:0000256" key="2">
    <source>
        <dbReference type="ARBA" id="ARBA00012027"/>
    </source>
</evidence>
<accession>A0ABU6WX40</accession>
<dbReference type="Gene3D" id="3.30.870.10">
    <property type="entry name" value="Endonuclease Chain A"/>
    <property type="match status" value="1"/>
</dbReference>
<keyword evidence="4" id="KW-0378">Hydrolase</keyword>
<keyword evidence="3" id="KW-0677">Repeat</keyword>
<dbReference type="PANTHER" id="PTHR18896:SF60">
    <property type="entry name" value="PHOSPHOLIPASE D"/>
    <property type="match status" value="1"/>
</dbReference>
<comment type="caution">
    <text evidence="8">The sequence shown here is derived from an EMBL/GenBank/DDBJ whole genome shotgun (WGS) entry which is preliminary data.</text>
</comment>
<evidence type="ECO:0000256" key="3">
    <source>
        <dbReference type="ARBA" id="ARBA00022737"/>
    </source>
</evidence>
<dbReference type="Pfam" id="PF00614">
    <property type="entry name" value="PLDc"/>
    <property type="match status" value="1"/>
</dbReference>
<keyword evidence="9" id="KW-1185">Reference proteome</keyword>
<evidence type="ECO:0000259" key="7">
    <source>
        <dbReference type="PROSITE" id="PS50035"/>
    </source>
</evidence>
<dbReference type="EMBL" id="JASCZI010182835">
    <property type="protein sequence ID" value="MED6188693.1"/>
    <property type="molecule type" value="Genomic_DNA"/>
</dbReference>
<reference evidence="8 9" key="1">
    <citation type="journal article" date="2023" name="Plants (Basel)">
        <title>Bridging the Gap: Combining Genomics and Transcriptomics Approaches to Understand Stylosanthes scabra, an Orphan Legume from the Brazilian Caatinga.</title>
        <authorList>
            <person name="Ferreira-Neto J.R.C."/>
            <person name="da Silva M.D."/>
            <person name="Binneck E."/>
            <person name="de Melo N.F."/>
            <person name="da Silva R.H."/>
            <person name="de Melo A.L.T.M."/>
            <person name="Pandolfi V."/>
            <person name="Bustamante F.O."/>
            <person name="Brasileiro-Vidal A.C."/>
            <person name="Benko-Iseppon A.M."/>
        </authorList>
    </citation>
    <scope>NUCLEOTIDE SEQUENCE [LARGE SCALE GENOMIC DNA]</scope>
    <source>
        <tissue evidence="8">Leaves</tissue>
    </source>
</reference>
<organism evidence="8 9">
    <name type="scientific">Stylosanthes scabra</name>
    <dbReference type="NCBI Taxonomy" id="79078"/>
    <lineage>
        <taxon>Eukaryota</taxon>
        <taxon>Viridiplantae</taxon>
        <taxon>Streptophyta</taxon>
        <taxon>Embryophyta</taxon>
        <taxon>Tracheophyta</taxon>
        <taxon>Spermatophyta</taxon>
        <taxon>Magnoliopsida</taxon>
        <taxon>eudicotyledons</taxon>
        <taxon>Gunneridae</taxon>
        <taxon>Pentapetalae</taxon>
        <taxon>rosids</taxon>
        <taxon>fabids</taxon>
        <taxon>Fabales</taxon>
        <taxon>Fabaceae</taxon>
        <taxon>Papilionoideae</taxon>
        <taxon>50 kb inversion clade</taxon>
        <taxon>dalbergioids sensu lato</taxon>
        <taxon>Dalbergieae</taxon>
        <taxon>Pterocarpus clade</taxon>
        <taxon>Stylosanthes</taxon>
    </lineage>
</organism>
<keyword evidence="5" id="KW-0442">Lipid degradation</keyword>
<evidence type="ECO:0000256" key="6">
    <source>
        <dbReference type="ARBA" id="ARBA00023098"/>
    </source>
</evidence>
<dbReference type="PROSITE" id="PS50035">
    <property type="entry name" value="PLD"/>
    <property type="match status" value="1"/>
</dbReference>
<evidence type="ECO:0000256" key="4">
    <source>
        <dbReference type="ARBA" id="ARBA00022801"/>
    </source>
</evidence>
<comment type="catalytic activity">
    <reaction evidence="1">
        <text>a 1,2-diacyl-sn-glycero-3-phosphocholine + H2O = a 1,2-diacyl-sn-glycero-3-phosphate + choline + H(+)</text>
        <dbReference type="Rhea" id="RHEA:14445"/>
        <dbReference type="ChEBI" id="CHEBI:15354"/>
        <dbReference type="ChEBI" id="CHEBI:15377"/>
        <dbReference type="ChEBI" id="CHEBI:15378"/>
        <dbReference type="ChEBI" id="CHEBI:57643"/>
        <dbReference type="ChEBI" id="CHEBI:58608"/>
        <dbReference type="EC" id="3.1.4.4"/>
    </reaction>
</comment>
<dbReference type="Proteomes" id="UP001341840">
    <property type="component" value="Unassembled WGS sequence"/>
</dbReference>
<dbReference type="InterPro" id="IPR001736">
    <property type="entry name" value="PLipase_D/transphosphatidylase"/>
</dbReference>
<keyword evidence="6" id="KW-0443">Lipid metabolism</keyword>
<evidence type="ECO:0000313" key="9">
    <source>
        <dbReference type="Proteomes" id="UP001341840"/>
    </source>
</evidence>
<name>A0ABU6WX40_9FABA</name>
<evidence type="ECO:0000313" key="8">
    <source>
        <dbReference type="EMBL" id="MED6188693.1"/>
    </source>
</evidence>
<evidence type="ECO:0000256" key="5">
    <source>
        <dbReference type="ARBA" id="ARBA00022963"/>
    </source>
</evidence>
<proteinExistence type="predicted"/>
<gene>
    <name evidence="8" type="ORF">PIB30_088255</name>
</gene>
<dbReference type="EC" id="3.1.4.4" evidence="2"/>
<sequence length="291" mass="33299">MEEVILYQDAHVPDSFVPGEVPDGAVIYEPHKCWEDMYNVINEAKLFIYIVGWSLCTQISLVRDLNRPHPGRSQTLGELLKRKAKIDKVTVVLLLWNDITAVSFIGNDGLMDTHDKETQKYFKNTGVHCVLHTRGCFSDSSHHQKILVVDSKLQNREESDQRRIVSFIGGIDLCSGRYNTLGHSLFRTLNLNAEHNKDFHQPSIKGSAIEKGGPREPWHDVHCKLEGPIAWDVYSTFVQRFKKEGTNQSMLLSEEKIKDFIAAPSQVTDPDNDDDTWNVQLFNYSLEMKRI</sequence>
<dbReference type="PANTHER" id="PTHR18896">
    <property type="entry name" value="PHOSPHOLIPASE D"/>
    <property type="match status" value="1"/>
</dbReference>
<dbReference type="InterPro" id="IPR015679">
    <property type="entry name" value="PLipase_D_fam"/>
</dbReference>
<dbReference type="SUPFAM" id="SSF56024">
    <property type="entry name" value="Phospholipase D/nuclease"/>
    <property type="match status" value="1"/>
</dbReference>
<feature type="domain" description="PLD phosphodiesterase" evidence="7">
    <location>
        <begin position="138"/>
        <end position="177"/>
    </location>
</feature>